<feature type="chain" id="PRO_5045590962" description="Outer membrane protein beta-barrel domain-containing protein" evidence="1">
    <location>
        <begin position="19"/>
        <end position="219"/>
    </location>
</feature>
<feature type="signal peptide" evidence="1">
    <location>
        <begin position="1"/>
        <end position="18"/>
    </location>
</feature>
<reference evidence="3" key="1">
    <citation type="journal article" date="2019" name="Int. J. Syst. Evol. Microbiol.">
        <title>The Global Catalogue of Microorganisms (GCM) 10K type strain sequencing project: providing services to taxonomists for standard genome sequencing and annotation.</title>
        <authorList>
            <consortium name="The Broad Institute Genomics Platform"/>
            <consortium name="The Broad Institute Genome Sequencing Center for Infectious Disease"/>
            <person name="Wu L."/>
            <person name="Ma J."/>
        </authorList>
    </citation>
    <scope>NUCLEOTIDE SEQUENCE [LARGE SCALE GENOMIC DNA]</scope>
    <source>
        <strain evidence="3">CGMCC 1.18439</strain>
    </source>
</reference>
<comment type="caution">
    <text evidence="2">The sequence shown here is derived from an EMBL/GenBank/DDBJ whole genome shotgun (WGS) entry which is preliminary data.</text>
</comment>
<name>A0ABQ3K3T8_9DEIO</name>
<accession>A0ABQ3K3T8</accession>
<organism evidence="2 3">
    <name type="scientific">Deinococcus piscis</name>
    <dbReference type="NCBI Taxonomy" id="394230"/>
    <lineage>
        <taxon>Bacteria</taxon>
        <taxon>Thermotogati</taxon>
        <taxon>Deinococcota</taxon>
        <taxon>Deinococci</taxon>
        <taxon>Deinococcales</taxon>
        <taxon>Deinococcaceae</taxon>
        <taxon>Deinococcus</taxon>
    </lineage>
</organism>
<sequence>MKKMLTVMVLASLSVAGAQRGFQVGQTGVEVGLTGGVAGGSSAEGFVHVPAVAGPLGLKVSGRLSKISDAVNDEAVTQGLFDFAQAGYTEAGQHVVLGVDGTYRLGQLSPGADTTLYAGGRYGAFNATVTDGDNKTSTYATNAFGVGGGLQVAYPVASNLSVIGDVGVDQFFGGSITYTDSSGRSETSRPGDAAYSTQDDILNQPGTVFKAKVGVKLKL</sequence>
<gene>
    <name evidence="2" type="ORF">GCM10017783_11530</name>
</gene>
<dbReference type="Proteomes" id="UP000632154">
    <property type="component" value="Unassembled WGS sequence"/>
</dbReference>
<evidence type="ECO:0000256" key="1">
    <source>
        <dbReference type="SAM" id="SignalP"/>
    </source>
</evidence>
<evidence type="ECO:0000313" key="3">
    <source>
        <dbReference type="Proteomes" id="UP000632154"/>
    </source>
</evidence>
<evidence type="ECO:0008006" key="4">
    <source>
        <dbReference type="Google" id="ProtNLM"/>
    </source>
</evidence>
<keyword evidence="3" id="KW-1185">Reference proteome</keyword>
<proteinExistence type="predicted"/>
<dbReference type="Gene3D" id="2.40.160.70">
    <property type="entry name" value="outer membrane protein from Thermus thermophilus HB27"/>
    <property type="match status" value="1"/>
</dbReference>
<keyword evidence="1" id="KW-0732">Signal</keyword>
<evidence type="ECO:0000313" key="2">
    <source>
        <dbReference type="EMBL" id="GHG01025.1"/>
    </source>
</evidence>
<dbReference type="EMBL" id="BNAL01000011">
    <property type="protein sequence ID" value="GHG01025.1"/>
    <property type="molecule type" value="Genomic_DNA"/>
</dbReference>
<dbReference type="RefSeq" id="WP_189642725.1">
    <property type="nucleotide sequence ID" value="NZ_BNAL01000011.1"/>
</dbReference>
<protein>
    <recommendedName>
        <fullName evidence="4">Outer membrane protein beta-barrel domain-containing protein</fullName>
    </recommendedName>
</protein>